<protein>
    <submittedName>
        <fullName evidence="1">Uncharacterized protein</fullName>
    </submittedName>
</protein>
<organism evidence="1">
    <name type="scientific">bioreactor metagenome</name>
    <dbReference type="NCBI Taxonomy" id="1076179"/>
    <lineage>
        <taxon>unclassified sequences</taxon>
        <taxon>metagenomes</taxon>
        <taxon>ecological metagenomes</taxon>
    </lineage>
</organism>
<reference evidence="1" key="1">
    <citation type="submission" date="2019-08" db="EMBL/GenBank/DDBJ databases">
        <authorList>
            <person name="Kucharzyk K."/>
            <person name="Murdoch R.W."/>
            <person name="Higgins S."/>
            <person name="Loffler F."/>
        </authorList>
    </citation>
    <scope>NUCLEOTIDE SEQUENCE</scope>
</reference>
<dbReference type="AlphaFoldDB" id="A0A645IXN5"/>
<sequence length="82" mass="8616">MKQGSAVECDELLPIQREGHRQHAALRPAGDFSARGVIIGDSVNGPGREQGCVEPGGFFGLGIKPQIGDDLLHGFLLHVAGN</sequence>
<comment type="caution">
    <text evidence="1">The sequence shown here is derived from an EMBL/GenBank/DDBJ whole genome shotgun (WGS) entry which is preliminary data.</text>
</comment>
<accession>A0A645IXN5</accession>
<dbReference type="EMBL" id="VSSQ01125141">
    <property type="protein sequence ID" value="MPN55650.1"/>
    <property type="molecule type" value="Genomic_DNA"/>
</dbReference>
<name>A0A645IXN5_9ZZZZ</name>
<evidence type="ECO:0000313" key="1">
    <source>
        <dbReference type="EMBL" id="MPN55650.1"/>
    </source>
</evidence>
<proteinExistence type="predicted"/>
<gene>
    <name evidence="1" type="ORF">SDC9_203334</name>
</gene>